<dbReference type="SMART" id="SM00248">
    <property type="entry name" value="ANK"/>
    <property type="match status" value="4"/>
</dbReference>
<dbReference type="Proteomes" id="UP001313282">
    <property type="component" value="Unassembled WGS sequence"/>
</dbReference>
<protein>
    <recommendedName>
        <fullName evidence="2">GPI inositol-deacylase winged helix domain-containing protein</fullName>
    </recommendedName>
</protein>
<dbReference type="PANTHER" id="PTHR10039:SF5">
    <property type="entry name" value="NACHT DOMAIN-CONTAINING PROTEIN"/>
    <property type="match status" value="1"/>
</dbReference>
<feature type="domain" description="GPI inositol-deacylase winged helix" evidence="2">
    <location>
        <begin position="139"/>
        <end position="214"/>
    </location>
</feature>
<dbReference type="EMBL" id="JAVHNR010000010">
    <property type="protein sequence ID" value="KAK6331824.1"/>
    <property type="molecule type" value="Genomic_DNA"/>
</dbReference>
<dbReference type="InterPro" id="IPR054471">
    <property type="entry name" value="GPIID_WHD"/>
</dbReference>
<evidence type="ECO:0000256" key="1">
    <source>
        <dbReference type="SAM" id="Phobius"/>
    </source>
</evidence>
<proteinExistence type="predicted"/>
<dbReference type="InterPro" id="IPR002110">
    <property type="entry name" value="Ankyrin_rpt"/>
</dbReference>
<accession>A0AAN8MHL5</accession>
<evidence type="ECO:0000313" key="4">
    <source>
        <dbReference type="Proteomes" id="UP001313282"/>
    </source>
</evidence>
<dbReference type="AlphaFoldDB" id="A0AAN8MHL5"/>
<keyword evidence="4" id="KW-1185">Reference proteome</keyword>
<organism evidence="3 4">
    <name type="scientific">Orbilia javanica</name>
    <dbReference type="NCBI Taxonomy" id="47235"/>
    <lineage>
        <taxon>Eukaryota</taxon>
        <taxon>Fungi</taxon>
        <taxon>Dikarya</taxon>
        <taxon>Ascomycota</taxon>
        <taxon>Pezizomycotina</taxon>
        <taxon>Orbiliomycetes</taxon>
        <taxon>Orbiliales</taxon>
        <taxon>Orbiliaceae</taxon>
        <taxon>Orbilia</taxon>
    </lineage>
</organism>
<dbReference type="Pfam" id="PF12796">
    <property type="entry name" value="Ank_2"/>
    <property type="match status" value="1"/>
</dbReference>
<dbReference type="SUPFAM" id="SSF48403">
    <property type="entry name" value="Ankyrin repeat"/>
    <property type="match status" value="1"/>
</dbReference>
<evidence type="ECO:0000313" key="3">
    <source>
        <dbReference type="EMBL" id="KAK6331824.1"/>
    </source>
</evidence>
<keyword evidence="1" id="KW-0812">Transmembrane</keyword>
<gene>
    <name evidence="3" type="ORF">TWF718_002365</name>
</gene>
<keyword evidence="1" id="KW-0472">Membrane</keyword>
<dbReference type="Pfam" id="PF22939">
    <property type="entry name" value="WHD_GPIID"/>
    <property type="match status" value="1"/>
</dbReference>
<evidence type="ECO:0000259" key="2">
    <source>
        <dbReference type="Pfam" id="PF22939"/>
    </source>
</evidence>
<feature type="transmembrane region" description="Helical" evidence="1">
    <location>
        <begin position="744"/>
        <end position="765"/>
    </location>
</feature>
<reference evidence="3 4" key="1">
    <citation type="submission" date="2019-10" db="EMBL/GenBank/DDBJ databases">
        <authorList>
            <person name="Palmer J.M."/>
        </authorList>
    </citation>
    <scope>NUCLEOTIDE SEQUENCE [LARGE SCALE GENOMIC DNA]</scope>
    <source>
        <strain evidence="3 4">TWF718</strain>
    </source>
</reference>
<comment type="caution">
    <text evidence="3">The sequence shown here is derived from an EMBL/GenBank/DDBJ whole genome shotgun (WGS) entry which is preliminary data.</text>
</comment>
<keyword evidence="1" id="KW-1133">Transmembrane helix</keyword>
<name>A0AAN8MHL5_9PEZI</name>
<dbReference type="Gene3D" id="1.25.40.20">
    <property type="entry name" value="Ankyrin repeat-containing domain"/>
    <property type="match status" value="1"/>
</dbReference>
<dbReference type="PANTHER" id="PTHR10039">
    <property type="entry name" value="AMELOGENIN"/>
    <property type="match status" value="1"/>
</dbReference>
<sequence>MEVREMVEFFQELGNKAAETATTLRILFTSRYYPKITILHNLDLKLEDYTDHSQDIKTYIQGRLKLRGEAALVARTREEIFSRSSGVFLWVVLIVEILNKEHDRGNEDLRKKLDEVPVDIGKLFETILAQDGSEIEATQLCFRWVLFAARPLKRGELYSAVHFGLGNPSSKAGISGAPCMENYILSISKGLIELTKSDTAQFIHETVRDFLLGEHGKRYIYGASTKSSPGLGDEFCKYHCLKYLEAAQETLLNAFPSSDTEDLVTPGEMLLRCSGSSSSAVAGLGLTMVWQEHLGTQRMPFLEYALFNVFHHSNAARQAGISQVDFVERFPRHLWVQIRTLYELQGSRVPFCGGLGPRLRMSLRGTRHTNFGSSEPFYLQIVKEVLKVVVPLVSETMVPLIFVTKFVLIVEDLLQALAQSKIDTSLKLARFKDLFATSGGETALARGYKAVHTFLGCKCIGSPTEIPPVIQYVCNLSKAISLLVHSHKRSAIISNASLRYKGESISNIFFEEGLMYSEPNPRIGLFLTKLLTDVECTDREGLALLFRVAPRTRIGLEIARIMLQDVHKVGVNLKCMEAMKPLSYAAANGHAGIAGLLLGQPGTGTNDTNVQGQMPLIYATIRGVEGIIKYFINASSIEVSPKNYFHQTVLGWAAHIGGGGICKALLSMGGVNVNPQDTVHGKTPLMYTLQNLHLSIAEILLKRLGINLKATDKYGKTASDYALERFVVGVHVEKDGVKGYGCDVILFFFLLLFIPSFIPFLYFWAKGASSN</sequence>
<dbReference type="InterPro" id="IPR036770">
    <property type="entry name" value="Ankyrin_rpt-contain_sf"/>
</dbReference>